<reference evidence="1 2" key="1">
    <citation type="journal article" date="2009" name="Appl. Environ. Microbiol.">
        <title>Genome analysis of the meat starter culture bacterium Staphylococcus carnosus TM300.</title>
        <authorList>
            <person name="Rosenstein R."/>
            <person name="Nerz C."/>
            <person name="Biswas L."/>
            <person name="Resch A."/>
            <person name="Raddatz G."/>
            <person name="Schuster S.C."/>
            <person name="Goetz F."/>
        </authorList>
    </citation>
    <scope>NUCLEOTIDE SEQUENCE [LARGE SCALE GENOMIC DNA]</scope>
    <source>
        <strain evidence="1 2">TM300</strain>
    </source>
</reference>
<evidence type="ECO:0000313" key="1">
    <source>
        <dbReference type="EMBL" id="CAL27385.1"/>
    </source>
</evidence>
<dbReference type="Proteomes" id="UP000000444">
    <property type="component" value="Chromosome"/>
</dbReference>
<proteinExistence type="predicted"/>
<dbReference type="EMBL" id="AM295250">
    <property type="protein sequence ID" value="CAL27385.1"/>
    <property type="molecule type" value="Genomic_DNA"/>
</dbReference>
<dbReference type="KEGG" id="sca:SCA_0471"/>
<keyword evidence="2" id="KW-1185">Reference proteome</keyword>
<dbReference type="BioCyc" id="SCAR396513:SCA_RS02400-MONOMER"/>
<dbReference type="OrthoDB" id="3174733at2"/>
<dbReference type="eggNOG" id="ENOG50328UW">
    <property type="taxonomic scope" value="Bacteria"/>
</dbReference>
<dbReference type="AlphaFoldDB" id="B9DJG7"/>
<name>B9DJG7_STACT</name>
<gene>
    <name evidence="1" type="ordered locus">Sca_0471</name>
</gene>
<dbReference type="HOGENOM" id="CLU_173913_4_0_9"/>
<organism evidence="1 2">
    <name type="scientific">Staphylococcus carnosus (strain TM300)</name>
    <dbReference type="NCBI Taxonomy" id="396513"/>
    <lineage>
        <taxon>Bacteria</taxon>
        <taxon>Bacillati</taxon>
        <taxon>Bacillota</taxon>
        <taxon>Bacilli</taxon>
        <taxon>Bacillales</taxon>
        <taxon>Staphylococcaceae</taxon>
        <taxon>Staphylococcus</taxon>
    </lineage>
</organism>
<evidence type="ECO:0000313" key="2">
    <source>
        <dbReference type="Proteomes" id="UP000000444"/>
    </source>
</evidence>
<protein>
    <submittedName>
        <fullName evidence="1">Conserved hypothetical phage protein</fullName>
    </submittedName>
</protein>
<sequence>MIINYLTIKDIQMLAGVSKSKASSIVRELNSELEEEGFIAIRGKVPIQLVREKFPYCDLSDEAIRELKEFNVKKEVKQ</sequence>
<dbReference type="RefSeq" id="WP_015899729.1">
    <property type="nucleotide sequence ID" value="NC_012121.1"/>
</dbReference>
<dbReference type="GeneID" id="93795405"/>
<accession>B9DJG7</accession>